<accession>A0AA41XH95</accession>
<dbReference type="Proteomes" id="UP001165587">
    <property type="component" value="Unassembled WGS sequence"/>
</dbReference>
<dbReference type="PRINTS" id="PR01438">
    <property type="entry name" value="UNVRSLSTRESS"/>
</dbReference>
<gene>
    <name evidence="3" type="ORF">N1028_11070</name>
</gene>
<dbReference type="PANTHER" id="PTHR31964:SF113">
    <property type="entry name" value="USPA DOMAIN-CONTAINING PROTEIN"/>
    <property type="match status" value="1"/>
</dbReference>
<name>A0AA41XH95_9MICO</name>
<comment type="similarity">
    <text evidence="1">Belongs to the universal stress protein A family.</text>
</comment>
<protein>
    <submittedName>
        <fullName evidence="3">Universal stress protein</fullName>
    </submittedName>
</protein>
<keyword evidence="4" id="KW-1185">Reference proteome</keyword>
<evidence type="ECO:0000256" key="1">
    <source>
        <dbReference type="ARBA" id="ARBA00008791"/>
    </source>
</evidence>
<dbReference type="InterPro" id="IPR006016">
    <property type="entry name" value="UspA"/>
</dbReference>
<evidence type="ECO:0000259" key="2">
    <source>
        <dbReference type="Pfam" id="PF00582"/>
    </source>
</evidence>
<comment type="caution">
    <text evidence="3">The sequence shown here is derived from an EMBL/GenBank/DDBJ whole genome shotgun (WGS) entry which is preliminary data.</text>
</comment>
<dbReference type="InterPro" id="IPR014729">
    <property type="entry name" value="Rossmann-like_a/b/a_fold"/>
</dbReference>
<organism evidence="3 4">
    <name type="scientific">Herbiconiux oxytropis</name>
    <dbReference type="NCBI Taxonomy" id="2970915"/>
    <lineage>
        <taxon>Bacteria</taxon>
        <taxon>Bacillati</taxon>
        <taxon>Actinomycetota</taxon>
        <taxon>Actinomycetes</taxon>
        <taxon>Micrococcales</taxon>
        <taxon>Microbacteriaceae</taxon>
        <taxon>Herbiconiux</taxon>
    </lineage>
</organism>
<dbReference type="SUPFAM" id="SSF52402">
    <property type="entry name" value="Adenine nucleotide alpha hydrolases-like"/>
    <property type="match status" value="2"/>
</dbReference>
<reference evidence="3" key="1">
    <citation type="submission" date="2022-08" db="EMBL/GenBank/DDBJ databases">
        <authorList>
            <person name="Deng Y."/>
            <person name="Han X.-F."/>
            <person name="Zhang Y.-Q."/>
        </authorList>
    </citation>
    <scope>NUCLEOTIDE SEQUENCE</scope>
    <source>
        <strain evidence="3">CPCC 203407</strain>
    </source>
</reference>
<dbReference type="CDD" id="cd00293">
    <property type="entry name" value="USP-like"/>
    <property type="match status" value="1"/>
</dbReference>
<dbReference type="EMBL" id="JANLCK010000005">
    <property type="protein sequence ID" value="MCS5726433.1"/>
    <property type="molecule type" value="Genomic_DNA"/>
</dbReference>
<sequence length="293" mass="30121">MTAPIVVGYDGSDSAKVALDWALRRAERVRTDVEVVFAADDSWDSQAYAASPAIRRHGEVVLAGAAFHADSTSPHVAVHPRVVAGRPVEVLTAVAEEVGAGLLVVGSAGKDLYHRVTAGSVSVKVAASASVPVAVIPEHSATGHRSGVVVGVDGSEAAAPVLARAAAEAAALETTLRVLSAWTLPPLATPEFTDDPALYDALEQNTRTAVDEVIAAWRSAPDGAQHAVPPIETSIVLDSPATALIAAGAEAELLVVGSHGRRGLSRFLLGSVSHDVLIHAPCPVLVLRVADAR</sequence>
<dbReference type="PANTHER" id="PTHR31964">
    <property type="entry name" value="ADENINE NUCLEOTIDE ALPHA HYDROLASES-LIKE SUPERFAMILY PROTEIN"/>
    <property type="match status" value="1"/>
</dbReference>
<dbReference type="Pfam" id="PF00582">
    <property type="entry name" value="Usp"/>
    <property type="match status" value="2"/>
</dbReference>
<proteinExistence type="inferred from homology"/>
<dbReference type="Gene3D" id="3.40.50.620">
    <property type="entry name" value="HUPs"/>
    <property type="match status" value="2"/>
</dbReference>
<feature type="domain" description="UspA" evidence="2">
    <location>
        <begin position="148"/>
        <end position="288"/>
    </location>
</feature>
<dbReference type="InterPro" id="IPR006015">
    <property type="entry name" value="Universal_stress_UspA"/>
</dbReference>
<dbReference type="RefSeq" id="WP_259528632.1">
    <property type="nucleotide sequence ID" value="NZ_JANLCK010000005.1"/>
</dbReference>
<dbReference type="AlphaFoldDB" id="A0AA41XH95"/>
<evidence type="ECO:0000313" key="4">
    <source>
        <dbReference type="Proteomes" id="UP001165587"/>
    </source>
</evidence>
<evidence type="ECO:0000313" key="3">
    <source>
        <dbReference type="EMBL" id="MCS5726433.1"/>
    </source>
</evidence>
<feature type="domain" description="UspA" evidence="2">
    <location>
        <begin position="2"/>
        <end position="137"/>
    </location>
</feature>